<gene>
    <name evidence="1" type="ORF">BOH78_4085</name>
</gene>
<protein>
    <submittedName>
        <fullName evidence="1">Uncharacterized protein</fullName>
    </submittedName>
</protein>
<feature type="non-terminal residue" evidence="1">
    <location>
        <position position="1"/>
    </location>
</feature>
<evidence type="ECO:0000313" key="1">
    <source>
        <dbReference type="EMBL" id="ONH71982.1"/>
    </source>
</evidence>
<comment type="caution">
    <text evidence="1">The sequence shown here is derived from an EMBL/GenBank/DDBJ whole genome shotgun (WGS) entry which is preliminary data.</text>
</comment>
<evidence type="ECO:0000313" key="2">
    <source>
        <dbReference type="Proteomes" id="UP000189274"/>
    </source>
</evidence>
<sequence>LPNRQIQVKNKWRQNIITCIKVRILWNNSAGNLKATGPYFQVITRMNEPPDICSLKSYVQTLENAFSNIDQIHLQKLNFQQEILRKTQHLELETSGSYAKTSRHVNP</sequence>
<accession>A0A1V2LHY0</accession>
<dbReference type="AlphaFoldDB" id="A0A1V2LHY0"/>
<organism evidence="1 2">
    <name type="scientific">Pichia kudriavzevii</name>
    <name type="common">Yeast</name>
    <name type="synonym">Issatchenkia orientalis</name>
    <dbReference type="NCBI Taxonomy" id="4909"/>
    <lineage>
        <taxon>Eukaryota</taxon>
        <taxon>Fungi</taxon>
        <taxon>Dikarya</taxon>
        <taxon>Ascomycota</taxon>
        <taxon>Saccharomycotina</taxon>
        <taxon>Pichiomycetes</taxon>
        <taxon>Pichiales</taxon>
        <taxon>Pichiaceae</taxon>
        <taxon>Pichia</taxon>
    </lineage>
</organism>
<dbReference type="Proteomes" id="UP000189274">
    <property type="component" value="Unassembled WGS sequence"/>
</dbReference>
<dbReference type="EMBL" id="MQVM01000025">
    <property type="protein sequence ID" value="ONH71982.1"/>
    <property type="molecule type" value="Genomic_DNA"/>
</dbReference>
<proteinExistence type="predicted"/>
<reference evidence="2" key="1">
    <citation type="journal article" date="2017" name="Genome Announc.">
        <title>Genome sequences of Cyberlindnera fabianii 65, Pichia kudriavzevii 129, and Saccharomyces cerevisiae 131 isolated from fermented masau fruits in Zimbabwe.</title>
        <authorList>
            <person name="van Rijswijck I.M.H."/>
            <person name="Derks M.F.L."/>
            <person name="Abee T."/>
            <person name="de Ridder D."/>
            <person name="Smid E.J."/>
        </authorList>
    </citation>
    <scope>NUCLEOTIDE SEQUENCE [LARGE SCALE GENOMIC DNA]</scope>
    <source>
        <strain evidence="2">129</strain>
    </source>
</reference>
<name>A0A1V2LHY0_PICKU</name>